<keyword evidence="9" id="KW-1185">Reference proteome</keyword>
<comment type="cofactor">
    <cofactor evidence="1 6 7">
        <name>pyridoxal 5'-phosphate</name>
        <dbReference type="ChEBI" id="CHEBI:597326"/>
    </cofactor>
</comment>
<dbReference type="OrthoDB" id="9803665at2"/>
<sequence length="483" mass="54830">MKNHLLEEIYNPQHFTEIGHRLITTLGSYLTNTTQEKNRQTINWNVPEKEFRFWKDFLESGQKEDFFDEVLKRTTHTHHPKYVGHQVAAPAPITALTGMVSSLLNNGMAIYEMGMAPSAIERVVTDMLCEQIGYGEHAAGFLTSGGTLANLTALLSARKARVEHDVWNKGYSQSLGIMVCEEAHYCIDRAAKIMGLGQKGIIKIPAGDDFSMDISKLNEYFERETAKGIHIFAIVGSAPSTATGAHDYLDAIAQFAAQKNLWFHVDGAHGGAAVYSKKYRHLLNGIELADSVVIDGHKMMLMPTITTALLFKNRKHAQHTFSQKADYLLNDSEEDEWFNSGKKTFECTKTMMALHWFILLKFYGEQVFDRFVTRQYNLARTFAQLVREHPNFDLAIEPSSNILCFRYRPSDTNASEEELNELNAAVRQRLLEDGEYYLVQTRLRGTHYLRTTLMNPFTHKEHLALLLDKIVKTANVVARDINS</sequence>
<protein>
    <submittedName>
        <fullName evidence="8">Bdb protein</fullName>
    </submittedName>
</protein>
<evidence type="ECO:0000256" key="5">
    <source>
        <dbReference type="ARBA" id="ARBA00023239"/>
    </source>
</evidence>
<name>A0A0D5YNJ8_9FLAO</name>
<dbReference type="PANTHER" id="PTHR45677:SF8">
    <property type="entry name" value="CYSTEINE SULFINIC ACID DECARBOXYLASE"/>
    <property type="match status" value="1"/>
</dbReference>
<gene>
    <name evidence="8" type="ORF">VC82_95</name>
</gene>
<dbReference type="Proteomes" id="UP000032726">
    <property type="component" value="Chromosome"/>
</dbReference>
<feature type="modified residue" description="N6-(pyridoxal phosphate)lysine" evidence="6">
    <location>
        <position position="298"/>
    </location>
</feature>
<accession>A0A0D5YNJ8</accession>
<dbReference type="KEGG" id="mlt:VC82_95"/>
<dbReference type="GO" id="GO:0030170">
    <property type="term" value="F:pyridoxal phosphate binding"/>
    <property type="evidence" value="ECO:0007669"/>
    <property type="project" value="InterPro"/>
</dbReference>
<evidence type="ECO:0000256" key="3">
    <source>
        <dbReference type="ARBA" id="ARBA00022793"/>
    </source>
</evidence>
<evidence type="ECO:0000256" key="6">
    <source>
        <dbReference type="PIRSR" id="PIRSR602129-50"/>
    </source>
</evidence>
<evidence type="ECO:0000313" key="8">
    <source>
        <dbReference type="EMBL" id="AKA33787.1"/>
    </source>
</evidence>
<dbReference type="SUPFAM" id="SSF53383">
    <property type="entry name" value="PLP-dependent transferases"/>
    <property type="match status" value="1"/>
</dbReference>
<evidence type="ECO:0000256" key="1">
    <source>
        <dbReference type="ARBA" id="ARBA00001933"/>
    </source>
</evidence>
<keyword evidence="4 6" id="KW-0663">Pyridoxal phosphate</keyword>
<evidence type="ECO:0000256" key="7">
    <source>
        <dbReference type="RuleBase" id="RU000382"/>
    </source>
</evidence>
<dbReference type="EMBL" id="CP011071">
    <property type="protein sequence ID" value="AKA33787.1"/>
    <property type="molecule type" value="Genomic_DNA"/>
</dbReference>
<dbReference type="InterPro" id="IPR015424">
    <property type="entry name" value="PyrdxlP-dep_Trfase"/>
</dbReference>
<evidence type="ECO:0000313" key="9">
    <source>
        <dbReference type="Proteomes" id="UP000032726"/>
    </source>
</evidence>
<dbReference type="InterPro" id="IPR015421">
    <property type="entry name" value="PyrdxlP-dep_Trfase_major"/>
</dbReference>
<dbReference type="PANTHER" id="PTHR45677">
    <property type="entry name" value="GLUTAMATE DECARBOXYLASE-RELATED"/>
    <property type="match status" value="1"/>
</dbReference>
<dbReference type="GO" id="GO:0016831">
    <property type="term" value="F:carboxy-lyase activity"/>
    <property type="evidence" value="ECO:0007669"/>
    <property type="project" value="UniProtKB-KW"/>
</dbReference>
<evidence type="ECO:0000256" key="4">
    <source>
        <dbReference type="ARBA" id="ARBA00022898"/>
    </source>
</evidence>
<dbReference type="Pfam" id="PF00282">
    <property type="entry name" value="Pyridoxal_deC"/>
    <property type="match status" value="1"/>
</dbReference>
<evidence type="ECO:0000256" key="2">
    <source>
        <dbReference type="ARBA" id="ARBA00009533"/>
    </source>
</evidence>
<dbReference type="PATRIC" id="fig|516051.4.peg.99"/>
<comment type="similarity">
    <text evidence="2 7">Belongs to the group II decarboxylase family.</text>
</comment>
<dbReference type="STRING" id="516051.VC82_95"/>
<dbReference type="Gene3D" id="3.40.640.10">
    <property type="entry name" value="Type I PLP-dependent aspartate aminotransferase-like (Major domain)"/>
    <property type="match status" value="1"/>
</dbReference>
<dbReference type="GO" id="GO:0019752">
    <property type="term" value="P:carboxylic acid metabolic process"/>
    <property type="evidence" value="ECO:0007669"/>
    <property type="project" value="InterPro"/>
</dbReference>
<keyword evidence="5 7" id="KW-0456">Lyase</keyword>
<dbReference type="HOGENOM" id="CLU_011856_0_4_10"/>
<dbReference type="InterPro" id="IPR002129">
    <property type="entry name" value="PyrdxlP-dep_de-COase"/>
</dbReference>
<dbReference type="GO" id="GO:0005737">
    <property type="term" value="C:cytoplasm"/>
    <property type="evidence" value="ECO:0007669"/>
    <property type="project" value="TreeGrafter"/>
</dbReference>
<reference evidence="8 9" key="1">
    <citation type="submission" date="2015-03" db="EMBL/GenBank/DDBJ databases">
        <title>Complete genome sequence of Muricauda lutaonensis CC-HSB-11T, isolated from a coastal hot spring.</title>
        <authorList>
            <person name="Kim K.M."/>
        </authorList>
    </citation>
    <scope>NUCLEOTIDE SEQUENCE [LARGE SCALE GENOMIC DNA]</scope>
    <source>
        <strain evidence="8 9">CC-HSB-11</strain>
    </source>
</reference>
<keyword evidence="3" id="KW-0210">Decarboxylase</keyword>
<dbReference type="Gene3D" id="3.90.1150.170">
    <property type="match status" value="1"/>
</dbReference>
<proteinExistence type="inferred from homology"/>
<dbReference type="RefSeq" id="WP_045800653.1">
    <property type="nucleotide sequence ID" value="NZ_CP011071.1"/>
</dbReference>
<organism evidence="8 9">
    <name type="scientific">Flagellimonas lutaonensis</name>
    <dbReference type="NCBI Taxonomy" id="516051"/>
    <lineage>
        <taxon>Bacteria</taxon>
        <taxon>Pseudomonadati</taxon>
        <taxon>Bacteroidota</taxon>
        <taxon>Flavobacteriia</taxon>
        <taxon>Flavobacteriales</taxon>
        <taxon>Flavobacteriaceae</taxon>
        <taxon>Flagellimonas</taxon>
    </lineage>
</organism>
<dbReference type="AlphaFoldDB" id="A0A0D5YNJ8"/>